<dbReference type="PANTHER" id="PTHR36766">
    <property type="entry name" value="PLANT BROAD-SPECTRUM MILDEW RESISTANCE PROTEIN RPW8"/>
    <property type="match status" value="1"/>
</dbReference>
<dbReference type="Pfam" id="PF00931">
    <property type="entry name" value="NB-ARC"/>
    <property type="match status" value="1"/>
</dbReference>
<name>A0A835A046_9POAL</name>
<evidence type="ECO:0000313" key="3">
    <source>
        <dbReference type="Proteomes" id="UP000636709"/>
    </source>
</evidence>
<dbReference type="EMBL" id="JACEFO010003289">
    <property type="protein sequence ID" value="KAF8642607.1"/>
    <property type="molecule type" value="Genomic_DNA"/>
</dbReference>
<evidence type="ECO:0000259" key="1">
    <source>
        <dbReference type="Pfam" id="PF00931"/>
    </source>
</evidence>
<protein>
    <recommendedName>
        <fullName evidence="1">NB-ARC domain-containing protein</fullName>
    </recommendedName>
</protein>
<reference evidence="2" key="1">
    <citation type="submission" date="2020-07" db="EMBL/GenBank/DDBJ databases">
        <title>Genome sequence and genetic diversity analysis of an under-domesticated orphan crop, white fonio (Digitaria exilis).</title>
        <authorList>
            <person name="Bennetzen J.L."/>
            <person name="Chen S."/>
            <person name="Ma X."/>
            <person name="Wang X."/>
            <person name="Yssel A.E.J."/>
            <person name="Chaluvadi S.R."/>
            <person name="Johnson M."/>
            <person name="Gangashetty P."/>
            <person name="Hamidou F."/>
            <person name="Sanogo M.D."/>
            <person name="Zwaenepoel A."/>
            <person name="Wallace J."/>
            <person name="Van De Peer Y."/>
            <person name="Van Deynze A."/>
        </authorList>
    </citation>
    <scope>NUCLEOTIDE SEQUENCE</scope>
    <source>
        <tissue evidence="2">Leaves</tissue>
    </source>
</reference>
<dbReference type="SUPFAM" id="SSF52540">
    <property type="entry name" value="P-loop containing nucleoside triphosphate hydrolases"/>
    <property type="match status" value="1"/>
</dbReference>
<gene>
    <name evidence="2" type="ORF">HU200_067287</name>
</gene>
<proteinExistence type="predicted"/>
<dbReference type="Gene3D" id="1.10.8.430">
    <property type="entry name" value="Helical domain of apoptotic protease-activating factors"/>
    <property type="match status" value="1"/>
</dbReference>
<accession>A0A835A046</accession>
<dbReference type="PANTHER" id="PTHR36766:SF64">
    <property type="entry name" value="OS12G0206100 PROTEIN"/>
    <property type="match status" value="1"/>
</dbReference>
<keyword evidence="3" id="KW-1185">Reference proteome</keyword>
<evidence type="ECO:0000313" key="2">
    <source>
        <dbReference type="EMBL" id="KAF8642607.1"/>
    </source>
</evidence>
<dbReference type="OrthoDB" id="1356450at2759"/>
<dbReference type="InterPro" id="IPR002182">
    <property type="entry name" value="NB-ARC"/>
</dbReference>
<comment type="caution">
    <text evidence="2">The sequence shown here is derived from an EMBL/GenBank/DDBJ whole genome shotgun (WGS) entry which is preliminary data.</text>
</comment>
<feature type="domain" description="NB-ARC" evidence="1">
    <location>
        <begin position="5"/>
        <end position="49"/>
    </location>
</feature>
<dbReference type="InterPro" id="IPR027417">
    <property type="entry name" value="P-loop_NTPase"/>
</dbReference>
<sequence>MPLGRRQKVVFTTRDQAICVKMGCAGNNIQMQCLGEDDAWNLFRYYVGEEIINADLEIKDIAKQMVAESRGFPSALCTIGRSMSNQSECLRWRVAYEMLMIKRPQPNDIEEMNKDGYPCLQFFEDELGDPFLCTPPCHRV</sequence>
<organism evidence="2 3">
    <name type="scientific">Digitaria exilis</name>
    <dbReference type="NCBI Taxonomy" id="1010633"/>
    <lineage>
        <taxon>Eukaryota</taxon>
        <taxon>Viridiplantae</taxon>
        <taxon>Streptophyta</taxon>
        <taxon>Embryophyta</taxon>
        <taxon>Tracheophyta</taxon>
        <taxon>Spermatophyta</taxon>
        <taxon>Magnoliopsida</taxon>
        <taxon>Liliopsida</taxon>
        <taxon>Poales</taxon>
        <taxon>Poaceae</taxon>
        <taxon>PACMAD clade</taxon>
        <taxon>Panicoideae</taxon>
        <taxon>Panicodae</taxon>
        <taxon>Paniceae</taxon>
        <taxon>Anthephorinae</taxon>
        <taxon>Digitaria</taxon>
    </lineage>
</organism>
<dbReference type="Proteomes" id="UP000636709">
    <property type="component" value="Unassembled WGS sequence"/>
</dbReference>
<dbReference type="AlphaFoldDB" id="A0A835A046"/>
<dbReference type="InterPro" id="IPR042197">
    <property type="entry name" value="Apaf_helical"/>
</dbReference>
<dbReference type="GO" id="GO:0043531">
    <property type="term" value="F:ADP binding"/>
    <property type="evidence" value="ECO:0007669"/>
    <property type="project" value="InterPro"/>
</dbReference>